<evidence type="ECO:0000259" key="5">
    <source>
        <dbReference type="PROSITE" id="PS50987"/>
    </source>
</evidence>
<name>A0A3A1P7J6_9SPHN</name>
<accession>A0A3A1P7J6</accession>
<sequence length="114" mass="12343">MSDEDLPVEELKALAHPVRLGILKILCEGERNVGEIEEIGGIGQPSLSQQLAILRQAGLVTTRREGKMVFYGVERAAFRQILDCLNTICTKEADETAPRTPAPSPGAANFARLA</sequence>
<dbReference type="CDD" id="cd00090">
    <property type="entry name" value="HTH_ARSR"/>
    <property type="match status" value="1"/>
</dbReference>
<comment type="caution">
    <text evidence="6">The sequence shown here is derived from an EMBL/GenBank/DDBJ whole genome shotgun (WGS) entry which is preliminary data.</text>
</comment>
<dbReference type="Pfam" id="PF01022">
    <property type="entry name" value="HTH_5"/>
    <property type="match status" value="1"/>
</dbReference>
<dbReference type="PANTHER" id="PTHR43132:SF2">
    <property type="entry name" value="ARSENICAL RESISTANCE OPERON REPRESSOR ARSR-RELATED"/>
    <property type="match status" value="1"/>
</dbReference>
<dbReference type="PANTHER" id="PTHR43132">
    <property type="entry name" value="ARSENICAL RESISTANCE OPERON REPRESSOR ARSR-RELATED"/>
    <property type="match status" value="1"/>
</dbReference>
<evidence type="ECO:0000256" key="2">
    <source>
        <dbReference type="ARBA" id="ARBA00023125"/>
    </source>
</evidence>
<dbReference type="InterPro" id="IPR036388">
    <property type="entry name" value="WH-like_DNA-bd_sf"/>
</dbReference>
<dbReference type="InterPro" id="IPR011991">
    <property type="entry name" value="ArsR-like_HTH"/>
</dbReference>
<keyword evidence="1" id="KW-0805">Transcription regulation</keyword>
<dbReference type="EMBL" id="QXFM01000061">
    <property type="protein sequence ID" value="RIV89542.1"/>
    <property type="molecule type" value="Genomic_DNA"/>
</dbReference>
<protein>
    <submittedName>
        <fullName evidence="6">Transcriptional regulator</fullName>
    </submittedName>
</protein>
<dbReference type="Proteomes" id="UP000265366">
    <property type="component" value="Unassembled WGS sequence"/>
</dbReference>
<evidence type="ECO:0000256" key="3">
    <source>
        <dbReference type="ARBA" id="ARBA00023163"/>
    </source>
</evidence>
<dbReference type="NCBIfam" id="NF033788">
    <property type="entry name" value="HTH_metalloreg"/>
    <property type="match status" value="1"/>
</dbReference>
<keyword evidence="7" id="KW-1185">Reference proteome</keyword>
<dbReference type="Gene3D" id="1.10.10.10">
    <property type="entry name" value="Winged helix-like DNA-binding domain superfamily/Winged helix DNA-binding domain"/>
    <property type="match status" value="1"/>
</dbReference>
<dbReference type="InterPro" id="IPR036390">
    <property type="entry name" value="WH_DNA-bd_sf"/>
</dbReference>
<gene>
    <name evidence="6" type="ORF">D2V17_06165</name>
</gene>
<dbReference type="PROSITE" id="PS50987">
    <property type="entry name" value="HTH_ARSR_2"/>
    <property type="match status" value="1"/>
</dbReference>
<evidence type="ECO:0000313" key="7">
    <source>
        <dbReference type="Proteomes" id="UP000265366"/>
    </source>
</evidence>
<dbReference type="SUPFAM" id="SSF46785">
    <property type="entry name" value="Winged helix' DNA-binding domain"/>
    <property type="match status" value="1"/>
</dbReference>
<reference evidence="6 7" key="1">
    <citation type="submission" date="2018-08" db="EMBL/GenBank/DDBJ databases">
        <title>Erythrobacter zhengii sp.nov., a bacterium isolated from deep-sea sediment.</title>
        <authorList>
            <person name="Fang C."/>
            <person name="Wu Y.-H."/>
            <person name="Sun C."/>
            <person name="Wang H."/>
            <person name="Cheng H."/>
            <person name="Meng F.-X."/>
            <person name="Wang C.-S."/>
            <person name="Xu X.-W."/>
        </authorList>
    </citation>
    <scope>NUCLEOTIDE SEQUENCE [LARGE SCALE GENOMIC DNA]</scope>
    <source>
        <strain evidence="6 7">CCTCC AB 2015396</strain>
    </source>
</reference>
<dbReference type="PRINTS" id="PR00778">
    <property type="entry name" value="HTHARSR"/>
</dbReference>
<evidence type="ECO:0000256" key="4">
    <source>
        <dbReference type="SAM" id="MobiDB-lite"/>
    </source>
</evidence>
<dbReference type="OrthoDB" id="194599at2"/>
<dbReference type="AlphaFoldDB" id="A0A3A1P7J6"/>
<organism evidence="6 7">
    <name type="scientific">Aurantiacibacter xanthus</name>
    <dbReference type="NCBI Taxonomy" id="1784712"/>
    <lineage>
        <taxon>Bacteria</taxon>
        <taxon>Pseudomonadati</taxon>
        <taxon>Pseudomonadota</taxon>
        <taxon>Alphaproteobacteria</taxon>
        <taxon>Sphingomonadales</taxon>
        <taxon>Erythrobacteraceae</taxon>
        <taxon>Aurantiacibacter</taxon>
    </lineage>
</organism>
<dbReference type="SMART" id="SM00418">
    <property type="entry name" value="HTH_ARSR"/>
    <property type="match status" value="1"/>
</dbReference>
<feature type="domain" description="HTH arsR-type" evidence="5">
    <location>
        <begin position="1"/>
        <end position="93"/>
    </location>
</feature>
<dbReference type="RefSeq" id="WP_119592227.1">
    <property type="nucleotide sequence ID" value="NZ_QXFM01000061.1"/>
</dbReference>
<feature type="region of interest" description="Disordered" evidence="4">
    <location>
        <begin position="93"/>
        <end position="114"/>
    </location>
</feature>
<dbReference type="GO" id="GO:0003677">
    <property type="term" value="F:DNA binding"/>
    <property type="evidence" value="ECO:0007669"/>
    <property type="project" value="UniProtKB-KW"/>
</dbReference>
<dbReference type="InterPro" id="IPR051011">
    <property type="entry name" value="Metal_resp_trans_reg"/>
</dbReference>
<keyword evidence="3" id="KW-0804">Transcription</keyword>
<dbReference type="InterPro" id="IPR001845">
    <property type="entry name" value="HTH_ArsR_DNA-bd_dom"/>
</dbReference>
<keyword evidence="2" id="KW-0238">DNA-binding</keyword>
<proteinExistence type="predicted"/>
<evidence type="ECO:0000313" key="6">
    <source>
        <dbReference type="EMBL" id="RIV89542.1"/>
    </source>
</evidence>
<dbReference type="GO" id="GO:0003700">
    <property type="term" value="F:DNA-binding transcription factor activity"/>
    <property type="evidence" value="ECO:0007669"/>
    <property type="project" value="InterPro"/>
</dbReference>
<evidence type="ECO:0000256" key="1">
    <source>
        <dbReference type="ARBA" id="ARBA00023015"/>
    </source>
</evidence>